<name>A0A7S2ZSI1_9RHOD</name>
<evidence type="ECO:0000256" key="4">
    <source>
        <dbReference type="ARBA" id="ARBA00030273"/>
    </source>
</evidence>
<keyword evidence="3" id="KW-0560">Oxidoreductase</keyword>
<dbReference type="InterPro" id="IPR050162">
    <property type="entry name" value="MsrA_MetSO_reductase"/>
</dbReference>
<accession>A0A7S2ZSI1</accession>
<evidence type="ECO:0000256" key="5">
    <source>
        <dbReference type="ARBA" id="ARBA00030643"/>
    </source>
</evidence>
<dbReference type="InterPro" id="IPR002569">
    <property type="entry name" value="Met_Sox_Rdtase_MsrA_dom"/>
</dbReference>
<feature type="domain" description="Peptide methionine sulphoxide reductase MsrA" evidence="8">
    <location>
        <begin position="117"/>
        <end position="269"/>
    </location>
</feature>
<dbReference type="HAMAP" id="MF_01401">
    <property type="entry name" value="MsrA"/>
    <property type="match status" value="1"/>
</dbReference>
<dbReference type="PANTHER" id="PTHR42799:SF2">
    <property type="entry name" value="MITOCHONDRIAL PEPTIDE METHIONINE SULFOXIDE REDUCTASE"/>
    <property type="match status" value="1"/>
</dbReference>
<evidence type="ECO:0000313" key="9">
    <source>
        <dbReference type="EMBL" id="CAE0048436.1"/>
    </source>
</evidence>
<dbReference type="EMBL" id="HBHW01021273">
    <property type="protein sequence ID" value="CAE0048436.1"/>
    <property type="molecule type" value="Transcribed_RNA"/>
</dbReference>
<evidence type="ECO:0000256" key="1">
    <source>
        <dbReference type="ARBA" id="ARBA00005591"/>
    </source>
</evidence>
<dbReference type="Pfam" id="PF01625">
    <property type="entry name" value="PMSR"/>
    <property type="match status" value="1"/>
</dbReference>
<comment type="catalytic activity">
    <reaction evidence="6">
        <text>L-methionyl-[protein] + [thioredoxin]-disulfide + H2O = L-methionyl-(S)-S-oxide-[protein] + [thioredoxin]-dithiol</text>
        <dbReference type="Rhea" id="RHEA:14217"/>
        <dbReference type="Rhea" id="RHEA-COMP:10698"/>
        <dbReference type="Rhea" id="RHEA-COMP:10700"/>
        <dbReference type="Rhea" id="RHEA-COMP:12313"/>
        <dbReference type="Rhea" id="RHEA-COMP:12315"/>
        <dbReference type="ChEBI" id="CHEBI:15377"/>
        <dbReference type="ChEBI" id="CHEBI:16044"/>
        <dbReference type="ChEBI" id="CHEBI:29950"/>
        <dbReference type="ChEBI" id="CHEBI:44120"/>
        <dbReference type="ChEBI" id="CHEBI:50058"/>
        <dbReference type="EC" id="1.8.4.11"/>
    </reaction>
</comment>
<evidence type="ECO:0000256" key="6">
    <source>
        <dbReference type="ARBA" id="ARBA00047806"/>
    </source>
</evidence>
<dbReference type="GO" id="GO:0008113">
    <property type="term" value="F:peptide-methionine (S)-S-oxide reductase activity"/>
    <property type="evidence" value="ECO:0007669"/>
    <property type="project" value="UniProtKB-EC"/>
</dbReference>
<dbReference type="Gene3D" id="3.30.1060.10">
    <property type="entry name" value="Peptide methionine sulphoxide reductase MsrA"/>
    <property type="match status" value="1"/>
</dbReference>
<proteinExistence type="inferred from homology"/>
<dbReference type="AlphaFoldDB" id="A0A7S2ZSI1"/>
<evidence type="ECO:0000256" key="3">
    <source>
        <dbReference type="ARBA" id="ARBA00023002"/>
    </source>
</evidence>
<comment type="catalytic activity">
    <reaction evidence="7">
        <text>[thioredoxin]-disulfide + L-methionine + H2O = L-methionine (S)-S-oxide + [thioredoxin]-dithiol</text>
        <dbReference type="Rhea" id="RHEA:19993"/>
        <dbReference type="Rhea" id="RHEA-COMP:10698"/>
        <dbReference type="Rhea" id="RHEA-COMP:10700"/>
        <dbReference type="ChEBI" id="CHEBI:15377"/>
        <dbReference type="ChEBI" id="CHEBI:29950"/>
        <dbReference type="ChEBI" id="CHEBI:50058"/>
        <dbReference type="ChEBI" id="CHEBI:57844"/>
        <dbReference type="ChEBI" id="CHEBI:58772"/>
        <dbReference type="EC" id="1.8.4.11"/>
    </reaction>
</comment>
<protein>
    <recommendedName>
        <fullName evidence="2">peptide-methionine (S)-S-oxide reductase</fullName>
        <ecNumber evidence="2">1.8.4.11</ecNumber>
    </recommendedName>
    <alternativeName>
        <fullName evidence="5">Peptide-methionine (S)-S-oxide reductase</fullName>
    </alternativeName>
    <alternativeName>
        <fullName evidence="4">Protein-methionine-S-oxide reductase</fullName>
    </alternativeName>
</protein>
<dbReference type="GO" id="GO:0005737">
    <property type="term" value="C:cytoplasm"/>
    <property type="evidence" value="ECO:0007669"/>
    <property type="project" value="TreeGrafter"/>
</dbReference>
<dbReference type="GO" id="GO:0034599">
    <property type="term" value="P:cellular response to oxidative stress"/>
    <property type="evidence" value="ECO:0007669"/>
    <property type="project" value="TreeGrafter"/>
</dbReference>
<dbReference type="PANTHER" id="PTHR42799">
    <property type="entry name" value="MITOCHONDRIAL PEPTIDE METHIONINE SULFOXIDE REDUCTASE"/>
    <property type="match status" value="1"/>
</dbReference>
<gene>
    <name evidence="9" type="ORF">RMAR00112_LOCUS16425</name>
</gene>
<dbReference type="InterPro" id="IPR036509">
    <property type="entry name" value="Met_Sox_Rdtase_MsrA_sf"/>
</dbReference>
<evidence type="ECO:0000256" key="7">
    <source>
        <dbReference type="ARBA" id="ARBA00048782"/>
    </source>
</evidence>
<comment type="similarity">
    <text evidence="1">Belongs to the MsrA Met sulfoxide reductase family.</text>
</comment>
<organism evidence="9">
    <name type="scientific">Rhodosorus marinus</name>
    <dbReference type="NCBI Taxonomy" id="101924"/>
    <lineage>
        <taxon>Eukaryota</taxon>
        <taxon>Rhodophyta</taxon>
        <taxon>Stylonematophyceae</taxon>
        <taxon>Stylonematales</taxon>
        <taxon>Stylonemataceae</taxon>
        <taxon>Rhodosorus</taxon>
    </lineage>
</organism>
<dbReference type="SUPFAM" id="SSF55068">
    <property type="entry name" value="Peptide methionine sulfoxide reductase"/>
    <property type="match status" value="1"/>
</dbReference>
<sequence length="284" mass="32180">MAGFVPVFQWNPEGVSKCARTERRDVALNVAMGYGNRNMDAFRELAGDILSNMNLPKPEESESDSKVDSPDYKRKVEGMLQRIEWEKRATRIQVAENHVVLNTPMDADFEAMGYEVALFGMGCFWGAERLFWTTEGVFSTAVGYSGGRLVNPTYREVCGGDTGHAEVVRVVYDPAKTSYLELLNKFWGNHTTTTPNRQGADVGTQYRSVAYFFNEEQEKALLATRSQYQKQLNEQKLGDISTEIRPAPAFYFAEDYHQQYLEKNPWATCNPVGPGVYEPVENYL</sequence>
<dbReference type="NCBIfam" id="TIGR00401">
    <property type="entry name" value="msrA"/>
    <property type="match status" value="1"/>
</dbReference>
<reference evidence="9" key="1">
    <citation type="submission" date="2021-01" db="EMBL/GenBank/DDBJ databases">
        <authorList>
            <person name="Corre E."/>
            <person name="Pelletier E."/>
            <person name="Niang G."/>
            <person name="Scheremetjew M."/>
            <person name="Finn R."/>
            <person name="Kale V."/>
            <person name="Holt S."/>
            <person name="Cochrane G."/>
            <person name="Meng A."/>
            <person name="Brown T."/>
            <person name="Cohen L."/>
        </authorList>
    </citation>
    <scope>NUCLEOTIDE SEQUENCE</scope>
    <source>
        <strain evidence="9">CCMP 769</strain>
    </source>
</reference>
<evidence type="ECO:0000259" key="8">
    <source>
        <dbReference type="Pfam" id="PF01625"/>
    </source>
</evidence>
<evidence type="ECO:0000256" key="2">
    <source>
        <dbReference type="ARBA" id="ARBA00012502"/>
    </source>
</evidence>
<dbReference type="EC" id="1.8.4.11" evidence="2"/>